<dbReference type="AlphaFoldDB" id="A0A382WYW4"/>
<evidence type="ECO:0000313" key="2">
    <source>
        <dbReference type="EMBL" id="SVD64126.1"/>
    </source>
</evidence>
<feature type="non-terminal residue" evidence="2">
    <location>
        <position position="211"/>
    </location>
</feature>
<dbReference type="GO" id="GO:0020037">
    <property type="term" value="F:heme binding"/>
    <property type="evidence" value="ECO:0007669"/>
    <property type="project" value="InterPro"/>
</dbReference>
<feature type="domain" description="Cytochrome C Planctomycete-type" evidence="1">
    <location>
        <begin position="50"/>
        <end position="109"/>
    </location>
</feature>
<name>A0A382WYW4_9ZZZZ</name>
<dbReference type="InterPro" id="IPR011429">
    <property type="entry name" value="Cyt_c_Planctomycete-type"/>
</dbReference>
<dbReference type="GO" id="GO:0009055">
    <property type="term" value="F:electron transfer activity"/>
    <property type="evidence" value="ECO:0007669"/>
    <property type="project" value="InterPro"/>
</dbReference>
<accession>A0A382WYW4</accession>
<protein>
    <recommendedName>
        <fullName evidence="1">Cytochrome C Planctomycete-type domain-containing protein</fullName>
    </recommendedName>
</protein>
<dbReference type="PANTHER" id="PTHR35889">
    <property type="entry name" value="CYCLOINULO-OLIGOSACCHARIDE FRUCTANOTRANSFERASE-RELATED"/>
    <property type="match status" value="1"/>
</dbReference>
<sequence length="211" mass="23218">MIPDTNIRMGKTLTKLALFSLVVIGVSNARAAGGGDFFEREIRPLLHKHCYKCHSTEAEKVKGGLLLDSRQGWETGGDSGPAIVPGDVEGSLLLRAVSYEDDDLQMPPKYKLADHERAALGKWVEAGAADPRDHQTEGKAEGIDLAKGREFWSFRPVTNQAVPKMNPAPGQGENLGAIDRFILSRLAKEGIERVDLARPETLLRRLYFDLI</sequence>
<dbReference type="InterPro" id="IPR036909">
    <property type="entry name" value="Cyt_c-like_dom_sf"/>
</dbReference>
<dbReference type="PANTHER" id="PTHR35889:SF3">
    <property type="entry name" value="F-BOX DOMAIN-CONTAINING PROTEIN"/>
    <property type="match status" value="1"/>
</dbReference>
<proteinExistence type="predicted"/>
<dbReference type="Pfam" id="PF07635">
    <property type="entry name" value="PSCyt1"/>
    <property type="match status" value="1"/>
</dbReference>
<evidence type="ECO:0000259" key="1">
    <source>
        <dbReference type="Pfam" id="PF07635"/>
    </source>
</evidence>
<gene>
    <name evidence="2" type="ORF">METZ01_LOCUS416980</name>
</gene>
<reference evidence="2" key="1">
    <citation type="submission" date="2018-05" db="EMBL/GenBank/DDBJ databases">
        <authorList>
            <person name="Lanie J.A."/>
            <person name="Ng W.-L."/>
            <person name="Kazmierczak K.M."/>
            <person name="Andrzejewski T.M."/>
            <person name="Davidsen T.M."/>
            <person name="Wayne K.J."/>
            <person name="Tettelin H."/>
            <person name="Glass J.I."/>
            <person name="Rusch D."/>
            <person name="Podicherti R."/>
            <person name="Tsui H.-C.T."/>
            <person name="Winkler M.E."/>
        </authorList>
    </citation>
    <scope>NUCLEOTIDE SEQUENCE</scope>
</reference>
<dbReference type="EMBL" id="UINC01163686">
    <property type="protein sequence ID" value="SVD64126.1"/>
    <property type="molecule type" value="Genomic_DNA"/>
</dbReference>
<organism evidence="2">
    <name type="scientific">marine metagenome</name>
    <dbReference type="NCBI Taxonomy" id="408172"/>
    <lineage>
        <taxon>unclassified sequences</taxon>
        <taxon>metagenomes</taxon>
        <taxon>ecological metagenomes</taxon>
    </lineage>
</organism>
<dbReference type="SUPFAM" id="SSF46626">
    <property type="entry name" value="Cytochrome c"/>
    <property type="match status" value="1"/>
</dbReference>